<dbReference type="EMBL" id="KZ503041">
    <property type="protein sequence ID" value="PKU69104.1"/>
    <property type="molecule type" value="Genomic_DNA"/>
</dbReference>
<reference evidence="1 2" key="2">
    <citation type="journal article" date="2017" name="Nature">
        <title>The Apostasia genome and the evolution of orchids.</title>
        <authorList>
            <person name="Zhang G.Q."/>
            <person name="Liu K.W."/>
            <person name="Li Z."/>
            <person name="Lohaus R."/>
            <person name="Hsiao Y.Y."/>
            <person name="Niu S.C."/>
            <person name="Wang J.Y."/>
            <person name="Lin Y.C."/>
            <person name="Xu Q."/>
            <person name="Chen L.J."/>
            <person name="Yoshida K."/>
            <person name="Fujiwara S."/>
            <person name="Wang Z.W."/>
            <person name="Zhang Y.Q."/>
            <person name="Mitsuda N."/>
            <person name="Wang M."/>
            <person name="Liu G.H."/>
            <person name="Pecoraro L."/>
            <person name="Huang H.X."/>
            <person name="Xiao X.J."/>
            <person name="Lin M."/>
            <person name="Wu X.Y."/>
            <person name="Wu W.L."/>
            <person name="Chen Y.Y."/>
            <person name="Chang S.B."/>
            <person name="Sakamoto S."/>
            <person name="Ohme-Takagi M."/>
            <person name="Yagi M."/>
            <person name="Zeng S.J."/>
            <person name="Shen C.Y."/>
            <person name="Yeh C.M."/>
            <person name="Luo Y.B."/>
            <person name="Tsai W.C."/>
            <person name="Van de Peer Y."/>
            <person name="Liu Z.J."/>
        </authorList>
    </citation>
    <scope>NUCLEOTIDE SEQUENCE [LARGE SCALE GENOMIC DNA]</scope>
    <source>
        <tissue evidence="1">The whole plant</tissue>
    </source>
</reference>
<sequence length="57" mass="6280">MAAAPPEPAPAKMVMRQCSFIEKGPGLSEKDQFVKGNFMSFLGRDFARNLPIGRLII</sequence>
<keyword evidence="2" id="KW-1185">Reference proteome</keyword>
<proteinExistence type="predicted"/>
<name>A0A2I0W0B5_9ASPA</name>
<reference evidence="1 2" key="1">
    <citation type="journal article" date="2016" name="Sci. Rep.">
        <title>The Dendrobium catenatum Lindl. genome sequence provides insights into polysaccharide synthase, floral development and adaptive evolution.</title>
        <authorList>
            <person name="Zhang G.Q."/>
            <person name="Xu Q."/>
            <person name="Bian C."/>
            <person name="Tsai W.C."/>
            <person name="Yeh C.M."/>
            <person name="Liu K.W."/>
            <person name="Yoshida K."/>
            <person name="Zhang L.S."/>
            <person name="Chang S.B."/>
            <person name="Chen F."/>
            <person name="Shi Y."/>
            <person name="Su Y.Y."/>
            <person name="Zhang Y.Q."/>
            <person name="Chen L.J."/>
            <person name="Yin Y."/>
            <person name="Lin M."/>
            <person name="Huang H."/>
            <person name="Deng H."/>
            <person name="Wang Z.W."/>
            <person name="Zhu S.L."/>
            <person name="Zhao X."/>
            <person name="Deng C."/>
            <person name="Niu S.C."/>
            <person name="Huang J."/>
            <person name="Wang M."/>
            <person name="Liu G.H."/>
            <person name="Yang H.J."/>
            <person name="Xiao X.J."/>
            <person name="Hsiao Y.Y."/>
            <person name="Wu W.L."/>
            <person name="Chen Y.Y."/>
            <person name="Mitsuda N."/>
            <person name="Ohme-Takagi M."/>
            <person name="Luo Y.B."/>
            <person name="Van de Peer Y."/>
            <person name="Liu Z.J."/>
        </authorList>
    </citation>
    <scope>NUCLEOTIDE SEQUENCE [LARGE SCALE GENOMIC DNA]</scope>
    <source>
        <tissue evidence="1">The whole plant</tissue>
    </source>
</reference>
<organism evidence="1 2">
    <name type="scientific">Dendrobium catenatum</name>
    <dbReference type="NCBI Taxonomy" id="906689"/>
    <lineage>
        <taxon>Eukaryota</taxon>
        <taxon>Viridiplantae</taxon>
        <taxon>Streptophyta</taxon>
        <taxon>Embryophyta</taxon>
        <taxon>Tracheophyta</taxon>
        <taxon>Spermatophyta</taxon>
        <taxon>Magnoliopsida</taxon>
        <taxon>Liliopsida</taxon>
        <taxon>Asparagales</taxon>
        <taxon>Orchidaceae</taxon>
        <taxon>Epidendroideae</taxon>
        <taxon>Malaxideae</taxon>
        <taxon>Dendrobiinae</taxon>
        <taxon>Dendrobium</taxon>
    </lineage>
</organism>
<gene>
    <name evidence="1" type="ORF">MA16_Dca002374</name>
</gene>
<evidence type="ECO:0000313" key="1">
    <source>
        <dbReference type="EMBL" id="PKU69104.1"/>
    </source>
</evidence>
<evidence type="ECO:0000313" key="2">
    <source>
        <dbReference type="Proteomes" id="UP000233837"/>
    </source>
</evidence>
<dbReference type="AlphaFoldDB" id="A0A2I0W0B5"/>
<accession>A0A2I0W0B5</accession>
<dbReference type="Proteomes" id="UP000233837">
    <property type="component" value="Unassembled WGS sequence"/>
</dbReference>
<protein>
    <submittedName>
        <fullName evidence="1">Uncharacterized protein</fullName>
    </submittedName>
</protein>